<keyword evidence="1" id="KW-0175">Coiled coil</keyword>
<dbReference type="Pfam" id="PF01527">
    <property type="entry name" value="HTH_Tnp_1"/>
    <property type="match status" value="1"/>
</dbReference>
<dbReference type="GO" id="GO:0006313">
    <property type="term" value="P:DNA transposition"/>
    <property type="evidence" value="ECO:0007669"/>
    <property type="project" value="InterPro"/>
</dbReference>
<feature type="coiled-coil region" evidence="1">
    <location>
        <begin position="99"/>
        <end position="126"/>
    </location>
</feature>
<dbReference type="EMBL" id="HM021330">
    <property type="protein sequence ID" value="ADX30848.1"/>
    <property type="molecule type" value="Genomic_DNA"/>
</dbReference>
<evidence type="ECO:0000313" key="2">
    <source>
        <dbReference type="EMBL" id="ADX30848.1"/>
    </source>
</evidence>
<protein>
    <submittedName>
        <fullName evidence="2">Transposase</fullName>
    </submittedName>
</protein>
<evidence type="ECO:0000256" key="1">
    <source>
        <dbReference type="SAM" id="Coils"/>
    </source>
</evidence>
<keyword evidence="2" id="KW-0614">Plasmid</keyword>
<dbReference type="Gene3D" id="1.10.10.60">
    <property type="entry name" value="Homeodomain-like"/>
    <property type="match status" value="1"/>
</dbReference>
<geneLocation type="plasmid" evidence="2">
    <name>pIL5</name>
</geneLocation>
<dbReference type="GO" id="GO:0004803">
    <property type="term" value="F:transposase activity"/>
    <property type="evidence" value="ECO:0007669"/>
    <property type="project" value="InterPro"/>
</dbReference>
<sequence>MHDKALNLVGQVLNITYFWSYTIKVDRKLGVIICLLRHKNERTFMSGFKRYDEDFKQSLVNLYQTGKTQTELCKDYGVSSSALAKWIKQYSQVRLEDNTVLTAKQIQELQKRNAQLEEENLILKKASAIFMQNSK</sequence>
<proteinExistence type="predicted"/>
<gene>
    <name evidence="2" type="primary">orf18</name>
    <name evidence="2" type="ORF">pIL5_18</name>
</gene>
<dbReference type="GO" id="GO:0003677">
    <property type="term" value="F:DNA binding"/>
    <property type="evidence" value="ECO:0007669"/>
    <property type="project" value="InterPro"/>
</dbReference>
<dbReference type="InterPro" id="IPR002514">
    <property type="entry name" value="Transposase_8"/>
</dbReference>
<reference evidence="2" key="1">
    <citation type="journal article" date="2011" name="PLoS ONE">
        <title>Adaptative potential of the Lactococcus lactis IL594 strain encoded in its 7 plasmids.</title>
        <authorList>
            <person name="Gorecki R.K."/>
            <person name="Koryszewska-Baginska A."/>
            <person name="Golebiewski M."/>
            <person name="Zylinska J."/>
            <person name="Grynberg M."/>
            <person name="Bardowski J.K."/>
        </authorList>
    </citation>
    <scope>NUCLEOTIDE SEQUENCE</scope>
    <source>
        <strain evidence="2">IL594</strain>
        <plasmid evidence="2">pIL5</plasmid>
    </source>
</reference>
<name>G0WJT7_LACLL</name>
<dbReference type="SUPFAM" id="SSF46689">
    <property type="entry name" value="Homeodomain-like"/>
    <property type="match status" value="1"/>
</dbReference>
<organism evidence="2">
    <name type="scientific">Lactococcus lactis subsp. lactis</name>
    <name type="common">Streptococcus lactis</name>
    <dbReference type="NCBI Taxonomy" id="1360"/>
    <lineage>
        <taxon>Bacteria</taxon>
        <taxon>Bacillati</taxon>
        <taxon>Bacillota</taxon>
        <taxon>Bacilli</taxon>
        <taxon>Lactobacillales</taxon>
        <taxon>Streptococcaceae</taxon>
        <taxon>Lactococcus</taxon>
    </lineage>
</organism>
<dbReference type="AlphaFoldDB" id="G0WJT7"/>
<dbReference type="InterPro" id="IPR009057">
    <property type="entry name" value="Homeodomain-like_sf"/>
</dbReference>
<accession>G0WJT7</accession>